<dbReference type="Proteomes" id="UP000252519">
    <property type="component" value="Unassembled WGS sequence"/>
</dbReference>
<dbReference type="AlphaFoldDB" id="A0A368GES2"/>
<gene>
    <name evidence="1" type="ORF">ANCCAN_12300</name>
</gene>
<name>A0A368GES2_ANCCA</name>
<sequence>MHAPVMYLAPLMAAAPLSAGGQYGINSRRSGLQYLMGSQVGEQAHRSHILVELPFRRTRSRKLAARVRRNLKKHHKVNTH</sequence>
<keyword evidence="2" id="KW-1185">Reference proteome</keyword>
<evidence type="ECO:0000313" key="1">
    <source>
        <dbReference type="EMBL" id="RCN41759.1"/>
    </source>
</evidence>
<dbReference type="EMBL" id="JOJR01000223">
    <property type="protein sequence ID" value="RCN41759.1"/>
    <property type="molecule type" value="Genomic_DNA"/>
</dbReference>
<protein>
    <submittedName>
        <fullName evidence="1">Uncharacterized protein</fullName>
    </submittedName>
</protein>
<reference evidence="1 2" key="1">
    <citation type="submission" date="2014-10" db="EMBL/GenBank/DDBJ databases">
        <title>Draft genome of the hookworm Ancylostoma caninum.</title>
        <authorList>
            <person name="Mitreva M."/>
        </authorList>
    </citation>
    <scope>NUCLEOTIDE SEQUENCE [LARGE SCALE GENOMIC DNA]</scope>
    <source>
        <strain evidence="1 2">Baltimore</strain>
    </source>
</reference>
<comment type="caution">
    <text evidence="1">The sequence shown here is derived from an EMBL/GenBank/DDBJ whole genome shotgun (WGS) entry which is preliminary data.</text>
</comment>
<evidence type="ECO:0000313" key="2">
    <source>
        <dbReference type="Proteomes" id="UP000252519"/>
    </source>
</evidence>
<accession>A0A368GES2</accession>
<organism evidence="1 2">
    <name type="scientific">Ancylostoma caninum</name>
    <name type="common">Dog hookworm</name>
    <dbReference type="NCBI Taxonomy" id="29170"/>
    <lineage>
        <taxon>Eukaryota</taxon>
        <taxon>Metazoa</taxon>
        <taxon>Ecdysozoa</taxon>
        <taxon>Nematoda</taxon>
        <taxon>Chromadorea</taxon>
        <taxon>Rhabditida</taxon>
        <taxon>Rhabditina</taxon>
        <taxon>Rhabditomorpha</taxon>
        <taxon>Strongyloidea</taxon>
        <taxon>Ancylostomatidae</taxon>
        <taxon>Ancylostomatinae</taxon>
        <taxon>Ancylostoma</taxon>
    </lineage>
</organism>
<proteinExistence type="predicted"/>